<dbReference type="Proteomes" id="UP000501812">
    <property type="component" value="Chromosome"/>
</dbReference>
<protein>
    <recommendedName>
        <fullName evidence="3">Cellulase Ig-like domain-containing protein</fullName>
    </recommendedName>
</protein>
<keyword evidence="2" id="KW-1185">Reference proteome</keyword>
<dbReference type="InterPro" id="IPR012341">
    <property type="entry name" value="6hp_glycosidase-like_sf"/>
</dbReference>
<dbReference type="KEGG" id="luo:HHL09_04305"/>
<dbReference type="RefSeq" id="WP_169453247.1">
    <property type="nucleotide sequence ID" value="NZ_CP051774.1"/>
</dbReference>
<name>A0A858RD92_9BACT</name>
<sequence>MSSLAVLMVVAGIARAEGDQNVTSGAAAFPTIALNQAGFETARTKRFTAPLAPDGAPFFIRPARANGALFEGRLVGKIGDFSGFMPTGQADEYVVEAEGHRGDPFVIHPDFWKELFWQPAVDFLIDARSVTGTHPSAYGGCPWRDGTYYDAILPALVMLQRANPERIAAMPRQIDWETDKRRVLDPAFRFDAKNPGSEGVMDAVRRYFTEMEPPAADAPDVVKLIHWGAGYYLMNPATRDPSGDPEPRQIHSQTVEQVAYVVWAWPALEKWLPRSFYEKCRSFCEANWSKSLGIDKWWDTSSYQAVSELAGENPTGGLLHPYKGRHAPGHSIVPNLLMHEVAKRDHLADPERYLKAAIGQAAWIVKHLDWSDPRTTKGHRMSEHRTIPNLVWLLQNYPDQAPPGLRDKINEWAEVAVARSENLWDFRRYDVDKEWTIPKLNDVGNWAGTPAIMLSASWVIEDPALKLRLRELAVSHADALFGRNPRLAATPHATAGFTGLERGWPRAFPENRCARLELCRGSISSGPGTEMFPFQPEGAYRHAEGWVNYGAAWCISLAWLEFDRRGGKVP</sequence>
<gene>
    <name evidence="1" type="ORF">HHL09_04305</name>
</gene>
<reference evidence="1 2" key="1">
    <citation type="submission" date="2020-04" db="EMBL/GenBank/DDBJ databases">
        <title>Luteolibacter sp. G-1-1-1 isolated from soil.</title>
        <authorList>
            <person name="Dahal R.H."/>
        </authorList>
    </citation>
    <scope>NUCLEOTIDE SEQUENCE [LARGE SCALE GENOMIC DNA]</scope>
    <source>
        <strain evidence="1 2">G-1-1-1</strain>
    </source>
</reference>
<dbReference type="EMBL" id="CP051774">
    <property type="protein sequence ID" value="QJE95026.1"/>
    <property type="molecule type" value="Genomic_DNA"/>
</dbReference>
<proteinExistence type="predicted"/>
<accession>A0A858RD92</accession>
<evidence type="ECO:0000313" key="2">
    <source>
        <dbReference type="Proteomes" id="UP000501812"/>
    </source>
</evidence>
<evidence type="ECO:0008006" key="3">
    <source>
        <dbReference type="Google" id="ProtNLM"/>
    </source>
</evidence>
<dbReference type="AlphaFoldDB" id="A0A858RD92"/>
<dbReference type="GO" id="GO:0005975">
    <property type="term" value="P:carbohydrate metabolic process"/>
    <property type="evidence" value="ECO:0007669"/>
    <property type="project" value="InterPro"/>
</dbReference>
<organism evidence="1 2">
    <name type="scientific">Luteolibacter luteus</name>
    <dbReference type="NCBI Taxonomy" id="2728835"/>
    <lineage>
        <taxon>Bacteria</taxon>
        <taxon>Pseudomonadati</taxon>
        <taxon>Verrucomicrobiota</taxon>
        <taxon>Verrucomicrobiia</taxon>
        <taxon>Verrucomicrobiales</taxon>
        <taxon>Verrucomicrobiaceae</taxon>
        <taxon>Luteolibacter</taxon>
    </lineage>
</organism>
<dbReference type="Gene3D" id="1.50.10.10">
    <property type="match status" value="1"/>
</dbReference>
<evidence type="ECO:0000313" key="1">
    <source>
        <dbReference type="EMBL" id="QJE95026.1"/>
    </source>
</evidence>